<reference evidence="1" key="1">
    <citation type="submission" date="2021-05" db="EMBL/GenBank/DDBJ databases">
        <authorList>
            <person name="Alioto T."/>
            <person name="Alioto T."/>
            <person name="Gomez Garrido J."/>
        </authorList>
    </citation>
    <scope>NUCLEOTIDE SEQUENCE</scope>
</reference>
<sequence>MYDSENRLSLDKTLPKYTVHLTKPNTYAPEHEQYLLQKPISKLPTHRFLYTKQKIGCFFTLLELENRICISKPILEFSISILSLFPYLFLNLFQCLRPLDPSNVVSSKK</sequence>
<name>A0A8D8UPT5_9HEMI</name>
<dbReference type="EMBL" id="HBUF01347769">
    <property type="protein sequence ID" value="CAG6711081.1"/>
    <property type="molecule type" value="Transcribed_RNA"/>
</dbReference>
<evidence type="ECO:0000313" key="1">
    <source>
        <dbReference type="EMBL" id="CAG6711081.1"/>
    </source>
</evidence>
<organism evidence="1">
    <name type="scientific">Cacopsylla melanoneura</name>
    <dbReference type="NCBI Taxonomy" id="428564"/>
    <lineage>
        <taxon>Eukaryota</taxon>
        <taxon>Metazoa</taxon>
        <taxon>Ecdysozoa</taxon>
        <taxon>Arthropoda</taxon>
        <taxon>Hexapoda</taxon>
        <taxon>Insecta</taxon>
        <taxon>Pterygota</taxon>
        <taxon>Neoptera</taxon>
        <taxon>Paraneoptera</taxon>
        <taxon>Hemiptera</taxon>
        <taxon>Sternorrhyncha</taxon>
        <taxon>Psylloidea</taxon>
        <taxon>Psyllidae</taxon>
        <taxon>Psyllinae</taxon>
        <taxon>Cacopsylla</taxon>
    </lineage>
</organism>
<accession>A0A8D8UPT5</accession>
<proteinExistence type="predicted"/>
<protein>
    <submittedName>
        <fullName evidence="1">Uncharacterized protein</fullName>
    </submittedName>
</protein>
<dbReference type="AlphaFoldDB" id="A0A8D8UPT5"/>